<evidence type="ECO:0000313" key="2">
    <source>
        <dbReference type="Proteomes" id="UP000723463"/>
    </source>
</evidence>
<evidence type="ECO:0000313" key="1">
    <source>
        <dbReference type="EMBL" id="KAF9543971.1"/>
    </source>
</evidence>
<keyword evidence="2" id="KW-1185">Reference proteome</keyword>
<name>A0A9P6F7S3_9FUNG</name>
<proteinExistence type="predicted"/>
<feature type="non-terminal residue" evidence="1">
    <location>
        <position position="82"/>
    </location>
</feature>
<reference evidence="1" key="1">
    <citation type="journal article" date="2020" name="Fungal Divers.">
        <title>Resolving the Mortierellaceae phylogeny through synthesis of multi-gene phylogenetics and phylogenomics.</title>
        <authorList>
            <person name="Vandepol N."/>
            <person name="Liber J."/>
            <person name="Desiro A."/>
            <person name="Na H."/>
            <person name="Kennedy M."/>
            <person name="Barry K."/>
            <person name="Grigoriev I.V."/>
            <person name="Miller A.N."/>
            <person name="O'Donnell K."/>
            <person name="Stajich J.E."/>
            <person name="Bonito G."/>
        </authorList>
    </citation>
    <scope>NUCLEOTIDE SEQUENCE</scope>
    <source>
        <strain evidence="1">NRRL 2591</strain>
    </source>
</reference>
<dbReference type="AlphaFoldDB" id="A0A9P6F7S3"/>
<gene>
    <name evidence="1" type="ORF">EC957_000336</name>
</gene>
<sequence length="82" mass="8953">MSTLPPRPPRTATPPRLPHIPIAENSMPFWLALIIPDPDLSFMLAVAQMDPLNDPLSLAVGEGHQELTGFGFLDQLSSTHEP</sequence>
<comment type="caution">
    <text evidence="1">The sequence shown here is derived from an EMBL/GenBank/DDBJ whole genome shotgun (WGS) entry which is preliminary data.</text>
</comment>
<dbReference type="Proteomes" id="UP000723463">
    <property type="component" value="Unassembled WGS sequence"/>
</dbReference>
<protein>
    <submittedName>
        <fullName evidence="1">Uncharacterized protein</fullName>
    </submittedName>
</protein>
<organism evidence="1 2">
    <name type="scientific">Mortierella hygrophila</name>
    <dbReference type="NCBI Taxonomy" id="979708"/>
    <lineage>
        <taxon>Eukaryota</taxon>
        <taxon>Fungi</taxon>
        <taxon>Fungi incertae sedis</taxon>
        <taxon>Mucoromycota</taxon>
        <taxon>Mortierellomycotina</taxon>
        <taxon>Mortierellomycetes</taxon>
        <taxon>Mortierellales</taxon>
        <taxon>Mortierellaceae</taxon>
        <taxon>Mortierella</taxon>
    </lineage>
</organism>
<accession>A0A9P6F7S3</accession>
<dbReference type="EMBL" id="JAAAXW010000101">
    <property type="protein sequence ID" value="KAF9543971.1"/>
    <property type="molecule type" value="Genomic_DNA"/>
</dbReference>